<dbReference type="AlphaFoldDB" id="A0A8S1D481"/>
<reference evidence="1 2" key="1">
    <citation type="submission" date="2020-04" db="EMBL/GenBank/DDBJ databases">
        <authorList>
            <person name="Alioto T."/>
            <person name="Alioto T."/>
            <person name="Gomez Garrido J."/>
        </authorList>
    </citation>
    <scope>NUCLEOTIDE SEQUENCE [LARGE SCALE GENOMIC DNA]</scope>
</reference>
<protein>
    <submittedName>
        <fullName evidence="1">Uncharacterized protein</fullName>
    </submittedName>
</protein>
<evidence type="ECO:0000313" key="2">
    <source>
        <dbReference type="Proteomes" id="UP000494165"/>
    </source>
</evidence>
<sequence length="94" mass="10406">MHPYLRFAAVGVVGRAFAALVVGGHGQLFVCRPLHEDPDFSVLTALFDRPNKYYGSLSGKPGLGSLLQRRLQERHALDVQCLSLSALLLREFLQ</sequence>
<proteinExistence type="predicted"/>
<comment type="caution">
    <text evidence="1">The sequence shown here is derived from an EMBL/GenBank/DDBJ whole genome shotgun (WGS) entry which is preliminary data.</text>
</comment>
<accession>A0A8S1D481</accession>
<dbReference type="EMBL" id="CADEPI010000166">
    <property type="protein sequence ID" value="CAB3378511.1"/>
    <property type="molecule type" value="Genomic_DNA"/>
</dbReference>
<name>A0A8S1D481_9INSE</name>
<keyword evidence="2" id="KW-1185">Reference proteome</keyword>
<dbReference type="Proteomes" id="UP000494165">
    <property type="component" value="Unassembled WGS sequence"/>
</dbReference>
<evidence type="ECO:0000313" key="1">
    <source>
        <dbReference type="EMBL" id="CAB3378511.1"/>
    </source>
</evidence>
<gene>
    <name evidence="1" type="ORF">CLODIP_2_CD00767</name>
</gene>
<organism evidence="1 2">
    <name type="scientific">Cloeon dipterum</name>
    <dbReference type="NCBI Taxonomy" id="197152"/>
    <lineage>
        <taxon>Eukaryota</taxon>
        <taxon>Metazoa</taxon>
        <taxon>Ecdysozoa</taxon>
        <taxon>Arthropoda</taxon>
        <taxon>Hexapoda</taxon>
        <taxon>Insecta</taxon>
        <taxon>Pterygota</taxon>
        <taxon>Palaeoptera</taxon>
        <taxon>Ephemeroptera</taxon>
        <taxon>Pisciforma</taxon>
        <taxon>Baetidae</taxon>
        <taxon>Cloeon</taxon>
    </lineage>
</organism>